<dbReference type="EMBL" id="KZ857453">
    <property type="protein sequence ID" value="RDX44181.1"/>
    <property type="molecule type" value="Genomic_DNA"/>
</dbReference>
<keyword evidence="2" id="KW-1185">Reference proteome</keyword>
<dbReference type="AlphaFoldDB" id="A0A371CV75"/>
<dbReference type="Proteomes" id="UP000256964">
    <property type="component" value="Unassembled WGS sequence"/>
</dbReference>
<name>A0A371CV75_9APHY</name>
<dbReference type="STRING" id="139420.A0A371CV75"/>
<evidence type="ECO:0000313" key="2">
    <source>
        <dbReference type="Proteomes" id="UP000256964"/>
    </source>
</evidence>
<sequence>MALGTAQALACEDITTEVFGYLEDGGRGTLASAARVSRTLSHPALAALWRRQNNILFLFRVVPTFHRDEASNTHIFGADPTKEEWERFMSYARLVRKLDALAVRRIHSAAWNSVTQYVGHMPLFPHLRRLRRLRVDDDLPAESLRHILPPTLRHVHLIPGDGMQGVLGRVVLSRLMHVHEFTIACPRLGKDDEPREIPFWTFANMRALAVQDVDLTPEKMRGLAALPHLRSLKMEVRSFKNGRMEAPPYVFLPLDTLKLKWKASLGDIRAFITSTSFPQLMVVNLITTRAAQDDGVYTTIRAALSKLVRECSHSLRALSFVLDDDSSTGMSDLDGMFDVVVEELMQCSCLHTLELSIYVPSALGMSLRVYDRDIRRITSSWPALRTLVLNVKWSYREADSVLQHFPDDDPPPTVHTLAKFAQAHSQLKHLRLPYVCIPDDMVGDDEDTLLLDSLPVLDHGLETLWLTKWGVLKLASTDTDERSLDKQAQAMKKYQQPIFEFAYLLDRLFPHLHATREVNLQRSWDPNTMKPMMSTVNRGADLPSCGS</sequence>
<dbReference type="Gene3D" id="3.80.10.10">
    <property type="entry name" value="Ribonuclease Inhibitor"/>
    <property type="match status" value="1"/>
</dbReference>
<evidence type="ECO:0008006" key="3">
    <source>
        <dbReference type="Google" id="ProtNLM"/>
    </source>
</evidence>
<organism evidence="1 2">
    <name type="scientific">Lentinus brumalis</name>
    <dbReference type="NCBI Taxonomy" id="2498619"/>
    <lineage>
        <taxon>Eukaryota</taxon>
        <taxon>Fungi</taxon>
        <taxon>Dikarya</taxon>
        <taxon>Basidiomycota</taxon>
        <taxon>Agaricomycotina</taxon>
        <taxon>Agaricomycetes</taxon>
        <taxon>Polyporales</taxon>
        <taxon>Polyporaceae</taxon>
        <taxon>Lentinus</taxon>
    </lineage>
</organism>
<gene>
    <name evidence="1" type="ORF">OH76DRAFT_1487270</name>
</gene>
<dbReference type="InterPro" id="IPR032675">
    <property type="entry name" value="LRR_dom_sf"/>
</dbReference>
<evidence type="ECO:0000313" key="1">
    <source>
        <dbReference type="EMBL" id="RDX44181.1"/>
    </source>
</evidence>
<accession>A0A371CV75</accession>
<protein>
    <recommendedName>
        <fullName evidence="3">F-box domain-containing protein</fullName>
    </recommendedName>
</protein>
<reference evidence="1 2" key="1">
    <citation type="journal article" date="2018" name="Biotechnol. Biofuels">
        <title>Integrative visual omics of the white-rot fungus Polyporus brumalis exposes the biotechnological potential of its oxidative enzymes for delignifying raw plant biomass.</title>
        <authorList>
            <person name="Miyauchi S."/>
            <person name="Rancon A."/>
            <person name="Drula E."/>
            <person name="Hage H."/>
            <person name="Chaduli D."/>
            <person name="Favel A."/>
            <person name="Grisel S."/>
            <person name="Henrissat B."/>
            <person name="Herpoel-Gimbert I."/>
            <person name="Ruiz-Duenas F.J."/>
            <person name="Chevret D."/>
            <person name="Hainaut M."/>
            <person name="Lin J."/>
            <person name="Wang M."/>
            <person name="Pangilinan J."/>
            <person name="Lipzen A."/>
            <person name="Lesage-Meessen L."/>
            <person name="Navarro D."/>
            <person name="Riley R."/>
            <person name="Grigoriev I.V."/>
            <person name="Zhou S."/>
            <person name="Raouche S."/>
            <person name="Rosso M.N."/>
        </authorList>
    </citation>
    <scope>NUCLEOTIDE SEQUENCE [LARGE SCALE GENOMIC DNA]</scope>
    <source>
        <strain evidence="1 2">BRFM 1820</strain>
    </source>
</reference>
<dbReference type="OrthoDB" id="2750697at2759"/>
<proteinExistence type="predicted"/>